<keyword evidence="2" id="KW-1185">Reference proteome</keyword>
<dbReference type="RefSeq" id="WP_251800206.1">
    <property type="nucleotide sequence ID" value="NZ_JAMQOL010000031.1"/>
</dbReference>
<proteinExistence type="predicted"/>
<name>A0ABT0Y316_9ACTN</name>
<accession>A0ABT0Y316</accession>
<comment type="caution">
    <text evidence="1">The sequence shown here is derived from an EMBL/GenBank/DDBJ whole genome shotgun (WGS) entry which is preliminary data.</text>
</comment>
<protein>
    <submittedName>
        <fullName evidence="1">Terminase</fullName>
    </submittedName>
</protein>
<dbReference type="Proteomes" id="UP001523216">
    <property type="component" value="Unassembled WGS sequence"/>
</dbReference>
<dbReference type="Gene3D" id="3.40.50.300">
    <property type="entry name" value="P-loop containing nucleotide triphosphate hydrolases"/>
    <property type="match status" value="1"/>
</dbReference>
<reference evidence="1 2" key="1">
    <citation type="submission" date="2022-06" db="EMBL/GenBank/DDBJ databases">
        <title>Actinoplanes abujensis sp. nov., isolated from Nigerian arid soil.</title>
        <authorList>
            <person name="Ding P."/>
        </authorList>
    </citation>
    <scope>NUCLEOTIDE SEQUENCE [LARGE SCALE GENOMIC DNA]</scope>
    <source>
        <strain evidence="2">TRM88002</strain>
    </source>
</reference>
<dbReference type="EMBL" id="JAMQOL010000031">
    <property type="protein sequence ID" value="MCM4080416.1"/>
    <property type="molecule type" value="Genomic_DNA"/>
</dbReference>
<organism evidence="1 2">
    <name type="scientific">Paractinoplanes hotanensis</name>
    <dbReference type="NCBI Taxonomy" id="2906497"/>
    <lineage>
        <taxon>Bacteria</taxon>
        <taxon>Bacillati</taxon>
        <taxon>Actinomycetota</taxon>
        <taxon>Actinomycetes</taxon>
        <taxon>Micromonosporales</taxon>
        <taxon>Micromonosporaceae</taxon>
        <taxon>Paractinoplanes</taxon>
    </lineage>
</organism>
<evidence type="ECO:0000313" key="1">
    <source>
        <dbReference type="EMBL" id="MCM4080416.1"/>
    </source>
</evidence>
<dbReference type="InterPro" id="IPR027417">
    <property type="entry name" value="P-loop_NTPase"/>
</dbReference>
<gene>
    <name evidence="1" type="ORF">LXN57_22805</name>
</gene>
<sequence>MLLLVARQNGKTELPVLLSTYWQFHKKYPVTLGTSTKLQYAKESWNKARKLVMRTRWLDEEHEPGKKWYRQTNGEIESWSVHEARYLIAPANEEGGRSLTVNRGVADELRQHFSYEAWEAMEPACSLWDSQIWALSNAGSRRSVVLNEMQDSARDHIETGEGDYRLGLIEYSAPPGSELDDPQALLQANPRTGWDVNARPLEDLINEARRKMAMGGAAAAGFRTEKMCIRVDLDDPAIDPDDWALCLDPAPIADRSRLALCFDVSPALQHASLYAATVLPGGRVRVEGVQAWEGRGCVDRAVRELPALVAKVKPRAFGWLPSGPAAAAGAQLAERKTPGALWPPRGVTAEEIRGETTQVCMGLASLVTAHQLAHSGDPLLDDNALGAEKAPRGDAWVFSRKSDGDVDALYAAGGAAFLAQTLPVSSGRMRVLLPKK</sequence>
<evidence type="ECO:0000313" key="2">
    <source>
        <dbReference type="Proteomes" id="UP001523216"/>
    </source>
</evidence>